<evidence type="ECO:0000256" key="1">
    <source>
        <dbReference type="SAM" id="MobiDB-lite"/>
    </source>
</evidence>
<keyword evidence="2" id="KW-1133">Transmembrane helix</keyword>
<dbReference type="OrthoDB" id="5106939at2759"/>
<evidence type="ECO:0000256" key="3">
    <source>
        <dbReference type="SAM" id="SignalP"/>
    </source>
</evidence>
<gene>
    <name evidence="4" type="ORF">BP5553_04863</name>
</gene>
<evidence type="ECO:0000313" key="4">
    <source>
        <dbReference type="EMBL" id="RDL37430.1"/>
    </source>
</evidence>
<name>A0A370TPI3_9HELO</name>
<evidence type="ECO:0000256" key="2">
    <source>
        <dbReference type="SAM" id="Phobius"/>
    </source>
</evidence>
<dbReference type="EMBL" id="NPIC01000003">
    <property type="protein sequence ID" value="RDL37430.1"/>
    <property type="molecule type" value="Genomic_DNA"/>
</dbReference>
<dbReference type="GeneID" id="43597712"/>
<feature type="transmembrane region" description="Helical" evidence="2">
    <location>
        <begin position="28"/>
        <end position="48"/>
    </location>
</feature>
<feature type="region of interest" description="Disordered" evidence="1">
    <location>
        <begin position="54"/>
        <end position="139"/>
    </location>
</feature>
<organism evidence="4 5">
    <name type="scientific">Venustampulla echinocandica</name>
    <dbReference type="NCBI Taxonomy" id="2656787"/>
    <lineage>
        <taxon>Eukaryota</taxon>
        <taxon>Fungi</taxon>
        <taxon>Dikarya</taxon>
        <taxon>Ascomycota</taxon>
        <taxon>Pezizomycotina</taxon>
        <taxon>Leotiomycetes</taxon>
        <taxon>Helotiales</taxon>
        <taxon>Pleuroascaceae</taxon>
        <taxon>Venustampulla</taxon>
    </lineage>
</organism>
<comment type="caution">
    <text evidence="4">The sequence shown here is derived from an EMBL/GenBank/DDBJ whole genome shotgun (WGS) entry which is preliminary data.</text>
</comment>
<evidence type="ECO:0000313" key="5">
    <source>
        <dbReference type="Proteomes" id="UP000254866"/>
    </source>
</evidence>
<accession>A0A370TPI3</accession>
<dbReference type="Proteomes" id="UP000254866">
    <property type="component" value="Unassembled WGS sequence"/>
</dbReference>
<feature type="chain" id="PRO_5016953423" evidence="3">
    <location>
        <begin position="19"/>
        <end position="139"/>
    </location>
</feature>
<feature type="compositionally biased region" description="Low complexity" evidence="1">
    <location>
        <begin position="83"/>
        <end position="139"/>
    </location>
</feature>
<feature type="compositionally biased region" description="Polar residues" evidence="1">
    <location>
        <begin position="56"/>
        <end position="82"/>
    </location>
</feature>
<proteinExistence type="predicted"/>
<dbReference type="RefSeq" id="XP_031870086.1">
    <property type="nucleotide sequence ID" value="XM_032013486.1"/>
</dbReference>
<protein>
    <submittedName>
        <fullName evidence="4">Uncharacterized protein</fullName>
    </submittedName>
</protein>
<reference evidence="4 5" key="1">
    <citation type="journal article" date="2018" name="IMA Fungus">
        <title>IMA Genome-F 9: Draft genome sequence of Annulohypoxylon stygium, Aspergillus mulundensis, Berkeleyomyces basicola (syn. Thielaviopsis basicola), Ceratocystis smalleyi, two Cercospora beticola strains, Coleophoma cylindrospora, Fusarium fracticaudum, Phialophora cf. hyalina, and Morchella septimelata.</title>
        <authorList>
            <person name="Wingfield B.D."/>
            <person name="Bills G.F."/>
            <person name="Dong Y."/>
            <person name="Huang W."/>
            <person name="Nel W.J."/>
            <person name="Swalarsk-Parry B.S."/>
            <person name="Vaghefi N."/>
            <person name="Wilken P.M."/>
            <person name="An Z."/>
            <person name="de Beer Z.W."/>
            <person name="De Vos L."/>
            <person name="Chen L."/>
            <person name="Duong T.A."/>
            <person name="Gao Y."/>
            <person name="Hammerbacher A."/>
            <person name="Kikkert J.R."/>
            <person name="Li Y."/>
            <person name="Li H."/>
            <person name="Li K."/>
            <person name="Li Q."/>
            <person name="Liu X."/>
            <person name="Ma X."/>
            <person name="Naidoo K."/>
            <person name="Pethybridge S.J."/>
            <person name="Sun J."/>
            <person name="Steenkamp E.T."/>
            <person name="van der Nest M.A."/>
            <person name="van Wyk S."/>
            <person name="Wingfield M.J."/>
            <person name="Xiong C."/>
            <person name="Yue Q."/>
            <person name="Zhang X."/>
        </authorList>
    </citation>
    <scope>NUCLEOTIDE SEQUENCE [LARGE SCALE GENOMIC DNA]</scope>
    <source>
        <strain evidence="4 5">BP 5553</strain>
    </source>
</reference>
<sequence length="139" mass="14051">MHSSSVLLVGALAAQAMCLGVTPYGGIVQRYAAPLAVIAMPAVGMPLFGSVESREPVTNSNTNINDGDSSISITKSNDPNAVNTNINNGKAKTNKTGNANNGGTTNTNTNTNNGGSSTSITKSNDPNAINTNINNGKAS</sequence>
<keyword evidence="2" id="KW-0472">Membrane</keyword>
<dbReference type="AlphaFoldDB" id="A0A370TPI3"/>
<keyword evidence="2" id="KW-0812">Transmembrane</keyword>
<keyword evidence="3" id="KW-0732">Signal</keyword>
<keyword evidence="5" id="KW-1185">Reference proteome</keyword>
<feature type="signal peptide" evidence="3">
    <location>
        <begin position="1"/>
        <end position="18"/>
    </location>
</feature>